<dbReference type="HAMAP" id="MF_01459">
    <property type="entry name" value="Chrphore_lyase_CpxS"/>
    <property type="match status" value="1"/>
</dbReference>
<proteinExistence type="inferred from homology"/>
<dbReference type="EMBL" id="CP098611">
    <property type="protein sequence ID" value="USR91629.1"/>
    <property type="molecule type" value="Genomic_DNA"/>
</dbReference>
<dbReference type="GO" id="GO:0016829">
    <property type="term" value="F:lyase activity"/>
    <property type="evidence" value="ECO:0007669"/>
    <property type="project" value="UniProtKB-KW"/>
</dbReference>
<dbReference type="InterPro" id="IPR012674">
    <property type="entry name" value="Calycin"/>
</dbReference>
<reference evidence="4" key="1">
    <citation type="submission" date="2022-06" db="EMBL/GenBank/DDBJ databases">
        <title>Genome sequence of Phormidium yuhuli AB48 isolated from an industrial photobioreactor environment.</title>
        <authorList>
            <person name="Qiu Y."/>
            <person name="Noonan A.J.C."/>
            <person name="Dofher K."/>
            <person name="Koch M."/>
            <person name="Kieft B."/>
            <person name="Lin X."/>
            <person name="Ziels R.M."/>
            <person name="Hallam S.J."/>
        </authorList>
    </citation>
    <scope>NUCLEOTIDE SEQUENCE</scope>
    <source>
        <strain evidence="4">AB48</strain>
    </source>
</reference>
<dbReference type="RefSeq" id="WP_252663648.1">
    <property type="nucleotide sequence ID" value="NZ_CP098611.1"/>
</dbReference>
<gene>
    <name evidence="3" type="primary">cpcS</name>
    <name evidence="4" type="ORF">NEA10_02565</name>
</gene>
<evidence type="ECO:0000256" key="3">
    <source>
        <dbReference type="HAMAP-Rule" id="MF_01459"/>
    </source>
</evidence>
<evidence type="ECO:0000313" key="4">
    <source>
        <dbReference type="EMBL" id="USR91629.1"/>
    </source>
</evidence>
<sequence length="178" mass="20806">MTLSLHHQPLTAEALAQQFFRNCAGEWTSRRRYYSLNSGETQEVTSEITVEFLEPEQELLRELAQRHELQSDTPFLCGSRVTWESHYEGVSRKPSRGETVFGVRGDILYRDRGFATPKPVIADFWFTNPETMCLKTEYNNSSFEEELKLIGQKYRTRQTVICRDGEELMIGQYLETRH</sequence>
<evidence type="ECO:0000256" key="2">
    <source>
        <dbReference type="ARBA" id="ARBA00023239"/>
    </source>
</evidence>
<dbReference type="InterPro" id="IPR018536">
    <property type="entry name" value="CpcS/CpeS"/>
</dbReference>
<keyword evidence="5" id="KW-1185">Reference proteome</keyword>
<evidence type="ECO:0000256" key="1">
    <source>
        <dbReference type="ARBA" id="ARBA00010681"/>
    </source>
</evidence>
<dbReference type="EC" id="4.-.-.-" evidence="3"/>
<accession>A0ABY5ATR0</accession>
<organism evidence="4 5">
    <name type="scientific">Phormidium yuhuli AB48</name>
    <dbReference type="NCBI Taxonomy" id="2940671"/>
    <lineage>
        <taxon>Bacteria</taxon>
        <taxon>Bacillati</taxon>
        <taxon>Cyanobacteriota</taxon>
        <taxon>Cyanophyceae</taxon>
        <taxon>Oscillatoriophycideae</taxon>
        <taxon>Oscillatoriales</taxon>
        <taxon>Oscillatoriaceae</taxon>
        <taxon>Phormidium</taxon>
        <taxon>Phormidium yuhuli</taxon>
    </lineage>
</organism>
<comment type="similarity">
    <text evidence="1 3">Belongs to the CpcS/CpeS biliprotein lyase family.</text>
</comment>
<name>A0ABY5ATR0_9CYAN</name>
<keyword evidence="2 3" id="KW-0456">Lyase</keyword>
<dbReference type="Pfam" id="PF09367">
    <property type="entry name" value="CpeS"/>
    <property type="match status" value="1"/>
</dbReference>
<dbReference type="Gene3D" id="2.40.128.20">
    <property type="match status" value="1"/>
</dbReference>
<comment type="function">
    <text evidence="3">Covalently attaches a chromophore to Cys residue(s) of phycobiliproteins.</text>
</comment>
<dbReference type="Proteomes" id="UP001056708">
    <property type="component" value="Chromosome"/>
</dbReference>
<protein>
    <recommendedName>
        <fullName evidence="3">Chromophore lyase CpcS/CpeS</fullName>
        <ecNumber evidence="3">4.-.-.-</ecNumber>
    </recommendedName>
</protein>
<evidence type="ECO:0000313" key="5">
    <source>
        <dbReference type="Proteomes" id="UP001056708"/>
    </source>
</evidence>